<protein>
    <submittedName>
        <fullName evidence="2">Uncharacterized protein</fullName>
    </submittedName>
</protein>
<sequence>MGSKDHDNYWCPKSPEEMNGTSASQSNQDKRGCVAADDDEVEIFDIEDLPTDRHGNFLGAQLVKPYAIEEPDDDTASESQESSLPQQRQPGLWEDLVGSMQDLYCDSDTNNPVVLYPSRGKKRKPSTTTASLPQPGHTRFSTSGRDAQYEGPSLGPKRRRRRDKLPKERHEYFGATQEQRMHATEGGASSSEALSTDSGGTNLASGSTTADEMDID</sequence>
<evidence type="ECO:0000313" key="3">
    <source>
        <dbReference type="Proteomes" id="UP001610334"/>
    </source>
</evidence>
<dbReference type="EMBL" id="JBFXLT010000027">
    <property type="protein sequence ID" value="KAL2815493.1"/>
    <property type="molecule type" value="Genomic_DNA"/>
</dbReference>
<feature type="region of interest" description="Disordered" evidence="1">
    <location>
        <begin position="64"/>
        <end position="216"/>
    </location>
</feature>
<feature type="region of interest" description="Disordered" evidence="1">
    <location>
        <begin position="1"/>
        <end position="33"/>
    </location>
</feature>
<feature type="compositionally biased region" description="Polar residues" evidence="1">
    <location>
        <begin position="77"/>
        <end position="89"/>
    </location>
</feature>
<evidence type="ECO:0000256" key="1">
    <source>
        <dbReference type="SAM" id="MobiDB-lite"/>
    </source>
</evidence>
<name>A0ABR4HJ38_9EURO</name>
<proteinExistence type="predicted"/>
<keyword evidence="3" id="KW-1185">Reference proteome</keyword>
<organism evidence="2 3">
    <name type="scientific">Aspergillus granulosus</name>
    <dbReference type="NCBI Taxonomy" id="176169"/>
    <lineage>
        <taxon>Eukaryota</taxon>
        <taxon>Fungi</taxon>
        <taxon>Dikarya</taxon>
        <taxon>Ascomycota</taxon>
        <taxon>Pezizomycotina</taxon>
        <taxon>Eurotiomycetes</taxon>
        <taxon>Eurotiomycetidae</taxon>
        <taxon>Eurotiales</taxon>
        <taxon>Aspergillaceae</taxon>
        <taxon>Aspergillus</taxon>
        <taxon>Aspergillus subgen. Nidulantes</taxon>
    </lineage>
</organism>
<evidence type="ECO:0000313" key="2">
    <source>
        <dbReference type="EMBL" id="KAL2815493.1"/>
    </source>
</evidence>
<comment type="caution">
    <text evidence="2">The sequence shown here is derived from an EMBL/GenBank/DDBJ whole genome shotgun (WGS) entry which is preliminary data.</text>
</comment>
<reference evidence="2 3" key="1">
    <citation type="submission" date="2024-07" db="EMBL/GenBank/DDBJ databases">
        <title>Section-level genome sequencing and comparative genomics of Aspergillus sections Usti and Cavernicolus.</title>
        <authorList>
            <consortium name="Lawrence Berkeley National Laboratory"/>
            <person name="Nybo J.L."/>
            <person name="Vesth T.C."/>
            <person name="Theobald S."/>
            <person name="Frisvad J.C."/>
            <person name="Larsen T.O."/>
            <person name="Kjaerboelling I."/>
            <person name="Rothschild-Mancinelli K."/>
            <person name="Lyhne E.K."/>
            <person name="Kogle M.E."/>
            <person name="Barry K."/>
            <person name="Clum A."/>
            <person name="Na H."/>
            <person name="Ledsgaard L."/>
            <person name="Lin J."/>
            <person name="Lipzen A."/>
            <person name="Kuo A."/>
            <person name="Riley R."/>
            <person name="Mondo S."/>
            <person name="Labutti K."/>
            <person name="Haridas S."/>
            <person name="Pangalinan J."/>
            <person name="Salamov A.A."/>
            <person name="Simmons B.A."/>
            <person name="Magnuson J.K."/>
            <person name="Chen J."/>
            <person name="Drula E."/>
            <person name="Henrissat B."/>
            <person name="Wiebenga A."/>
            <person name="Lubbers R.J."/>
            <person name="Gomes A.C."/>
            <person name="Makela M.R."/>
            <person name="Stajich J."/>
            <person name="Grigoriev I.V."/>
            <person name="Mortensen U.H."/>
            <person name="De Vries R.P."/>
            <person name="Baker S.E."/>
            <person name="Andersen M.R."/>
        </authorList>
    </citation>
    <scope>NUCLEOTIDE SEQUENCE [LARGE SCALE GENOMIC DNA]</scope>
    <source>
        <strain evidence="2 3">CBS 588.65</strain>
    </source>
</reference>
<accession>A0ABR4HJ38</accession>
<dbReference type="Proteomes" id="UP001610334">
    <property type="component" value="Unassembled WGS sequence"/>
</dbReference>
<feature type="compositionally biased region" description="Polar residues" evidence="1">
    <location>
        <begin position="187"/>
        <end position="210"/>
    </location>
</feature>
<gene>
    <name evidence="2" type="ORF">BJX63DRAFT_160243</name>
</gene>